<gene>
    <name evidence="6" type="ORF">FFLO_03701</name>
</gene>
<evidence type="ECO:0000256" key="3">
    <source>
        <dbReference type="PROSITE-ProRule" id="PRU00169"/>
    </source>
</evidence>
<evidence type="ECO:0000256" key="1">
    <source>
        <dbReference type="ARBA" id="ARBA00022553"/>
    </source>
</evidence>
<feature type="modified residue" description="4-aspartylphosphate" evidence="3">
    <location>
        <position position="134"/>
    </location>
</feature>
<name>A0A8K0NPZ5_9TREE</name>
<accession>A0A8K0NPZ5</accession>
<evidence type="ECO:0000313" key="7">
    <source>
        <dbReference type="Proteomes" id="UP000812966"/>
    </source>
</evidence>
<dbReference type="InterPro" id="IPR011006">
    <property type="entry name" value="CheY-like_superfamily"/>
</dbReference>
<dbReference type="Gene3D" id="3.40.50.2300">
    <property type="match status" value="1"/>
</dbReference>
<keyword evidence="2" id="KW-0902">Two-component regulatory system</keyword>
<evidence type="ECO:0000256" key="2">
    <source>
        <dbReference type="ARBA" id="ARBA00023012"/>
    </source>
</evidence>
<dbReference type="PANTHER" id="PTHR45339">
    <property type="entry name" value="HYBRID SIGNAL TRANSDUCTION HISTIDINE KINASE J"/>
    <property type="match status" value="1"/>
</dbReference>
<dbReference type="AlphaFoldDB" id="A0A8K0NPZ5"/>
<dbReference type="Pfam" id="PF00072">
    <property type="entry name" value="Response_reg"/>
    <property type="match status" value="1"/>
</dbReference>
<dbReference type="InterPro" id="IPR001789">
    <property type="entry name" value="Sig_transdc_resp-reg_receiver"/>
</dbReference>
<protein>
    <recommendedName>
        <fullName evidence="5">Response regulatory domain-containing protein</fullName>
    </recommendedName>
</protein>
<feature type="compositionally biased region" description="Polar residues" evidence="4">
    <location>
        <begin position="33"/>
        <end position="50"/>
    </location>
</feature>
<dbReference type="CDD" id="cd17546">
    <property type="entry name" value="REC_hyHK_CKI1_RcsC-like"/>
    <property type="match status" value="1"/>
</dbReference>
<dbReference type="SUPFAM" id="SSF52172">
    <property type="entry name" value="CheY-like"/>
    <property type="match status" value="1"/>
</dbReference>
<dbReference type="PANTHER" id="PTHR45339:SF1">
    <property type="entry name" value="HYBRID SIGNAL TRANSDUCTION HISTIDINE KINASE J"/>
    <property type="match status" value="1"/>
</dbReference>
<organism evidence="6 7">
    <name type="scientific">Filobasidium floriforme</name>
    <dbReference type="NCBI Taxonomy" id="5210"/>
    <lineage>
        <taxon>Eukaryota</taxon>
        <taxon>Fungi</taxon>
        <taxon>Dikarya</taxon>
        <taxon>Basidiomycota</taxon>
        <taxon>Agaricomycotina</taxon>
        <taxon>Tremellomycetes</taxon>
        <taxon>Filobasidiales</taxon>
        <taxon>Filobasidiaceae</taxon>
        <taxon>Filobasidium</taxon>
    </lineage>
</organism>
<dbReference type="Proteomes" id="UP000812966">
    <property type="component" value="Unassembled WGS sequence"/>
</dbReference>
<dbReference type="SMART" id="SM00448">
    <property type="entry name" value="REC"/>
    <property type="match status" value="1"/>
</dbReference>
<dbReference type="EMBL" id="JABELV010000070">
    <property type="protein sequence ID" value="KAG7532233.1"/>
    <property type="molecule type" value="Genomic_DNA"/>
</dbReference>
<keyword evidence="1 3" id="KW-0597">Phosphoprotein</keyword>
<feature type="domain" description="Response regulatory" evidence="5">
    <location>
        <begin position="84"/>
        <end position="201"/>
    </location>
</feature>
<dbReference type="OrthoDB" id="21225at2759"/>
<keyword evidence="7" id="KW-1185">Reference proteome</keyword>
<feature type="region of interest" description="Disordered" evidence="4">
    <location>
        <begin position="33"/>
        <end position="67"/>
    </location>
</feature>
<sequence length="211" mass="23349">MEAESYKKRVEQESWTVLSKPVTAMALYCATCPQSSDPSAQAVSRPSSPSLERPGKPAKQVLPNGAMGKRSGIDNRYALTYPLRILYVDDSIINVKVGKKILEKFGYKGVDTADDGRAAVAAAEKVDYDLILMDLQMPTMDGYTARNVIYQKDPANCPVIVALTANTDEETKERCAKEGFFYFLSKPLKIADLANVLRLAYTDRHTMKDPV</sequence>
<comment type="caution">
    <text evidence="6">The sequence shown here is derived from an EMBL/GenBank/DDBJ whole genome shotgun (WGS) entry which is preliminary data.</text>
</comment>
<evidence type="ECO:0000259" key="5">
    <source>
        <dbReference type="PROSITE" id="PS50110"/>
    </source>
</evidence>
<evidence type="ECO:0000313" key="6">
    <source>
        <dbReference type="EMBL" id="KAG7532233.1"/>
    </source>
</evidence>
<proteinExistence type="predicted"/>
<dbReference type="PROSITE" id="PS50110">
    <property type="entry name" value="RESPONSE_REGULATORY"/>
    <property type="match status" value="1"/>
</dbReference>
<evidence type="ECO:0000256" key="4">
    <source>
        <dbReference type="SAM" id="MobiDB-lite"/>
    </source>
</evidence>
<dbReference type="GO" id="GO:0000160">
    <property type="term" value="P:phosphorelay signal transduction system"/>
    <property type="evidence" value="ECO:0007669"/>
    <property type="project" value="UniProtKB-KW"/>
</dbReference>
<reference evidence="6" key="1">
    <citation type="submission" date="2020-04" db="EMBL/GenBank/DDBJ databases">
        <title>Analysis of mating type loci in Filobasidium floriforme.</title>
        <authorList>
            <person name="Nowrousian M."/>
        </authorList>
    </citation>
    <scope>NUCLEOTIDE SEQUENCE</scope>
    <source>
        <strain evidence="6">CBS 6242</strain>
    </source>
</reference>